<dbReference type="InterPro" id="IPR003653">
    <property type="entry name" value="Peptidase_C48_C"/>
</dbReference>
<sequence>MPPIHQSLITTQLMPNTEWQVGYLNDEIIDEYIKLLEKWASKMGRKIITANTKFYQIVVQGKSWRKKVDLKKFDKLVFPSQFSPNHWSLGVVDFQHSTISIVDPLGGQKSNARHYENLRKFLYERGFQYEWQVSHIDHPTQHDAVSCGVYVLKIAECIILKSGAHMEFSRDEIDDYRYTVAERLMEGK</sequence>
<keyword evidence="2 7" id="KW-0645">Protease</keyword>
<dbReference type="PROSITE" id="PS50600">
    <property type="entry name" value="ULP_PROTEASE"/>
    <property type="match status" value="1"/>
</dbReference>
<comment type="similarity">
    <text evidence="1">Belongs to the peptidase C48 family.</text>
</comment>
<dbReference type="GeneID" id="116298479"/>
<protein>
    <submittedName>
        <fullName evidence="7">Ubiquitin-like-specific protease 1</fullName>
    </submittedName>
</protein>
<dbReference type="InParanoid" id="A0A6P8I646"/>
<dbReference type="AlphaFoldDB" id="A0A6P8I646"/>
<keyword evidence="6" id="KW-1185">Reference proteome</keyword>
<dbReference type="GO" id="GO:0006508">
    <property type="term" value="P:proteolysis"/>
    <property type="evidence" value="ECO:0007669"/>
    <property type="project" value="UniProtKB-KW"/>
</dbReference>
<keyword evidence="3" id="KW-0378">Hydrolase</keyword>
<evidence type="ECO:0000313" key="6">
    <source>
        <dbReference type="Proteomes" id="UP000515163"/>
    </source>
</evidence>
<dbReference type="GO" id="GO:0016929">
    <property type="term" value="F:deSUMOylase activity"/>
    <property type="evidence" value="ECO:0007669"/>
    <property type="project" value="TreeGrafter"/>
</dbReference>
<name>A0A6P8I646_ACTTE</name>
<evidence type="ECO:0000313" key="7">
    <source>
        <dbReference type="RefSeq" id="XP_031562826.1"/>
    </source>
</evidence>
<dbReference type="OrthoDB" id="5987143at2759"/>
<proteinExistence type="inferred from homology"/>
<dbReference type="Gene3D" id="3.40.395.10">
    <property type="entry name" value="Adenoviral Proteinase, Chain A"/>
    <property type="match status" value="1"/>
</dbReference>
<dbReference type="InterPro" id="IPR038765">
    <property type="entry name" value="Papain-like_cys_pep_sf"/>
</dbReference>
<evidence type="ECO:0000259" key="5">
    <source>
        <dbReference type="PROSITE" id="PS50600"/>
    </source>
</evidence>
<dbReference type="Pfam" id="PF02902">
    <property type="entry name" value="Peptidase_C48"/>
    <property type="match status" value="1"/>
</dbReference>
<accession>A0A6P8I646</accession>
<evidence type="ECO:0000256" key="4">
    <source>
        <dbReference type="ARBA" id="ARBA00022807"/>
    </source>
</evidence>
<dbReference type="KEGG" id="aten:116298479"/>
<dbReference type="Proteomes" id="UP000515163">
    <property type="component" value="Unplaced"/>
</dbReference>
<reference evidence="7" key="1">
    <citation type="submission" date="2025-08" db="UniProtKB">
        <authorList>
            <consortium name="RefSeq"/>
        </authorList>
    </citation>
    <scope>IDENTIFICATION</scope>
    <source>
        <tissue evidence="7">Tentacle</tissue>
    </source>
</reference>
<organism evidence="6 7">
    <name type="scientific">Actinia tenebrosa</name>
    <name type="common">Australian red waratah sea anemone</name>
    <dbReference type="NCBI Taxonomy" id="6105"/>
    <lineage>
        <taxon>Eukaryota</taxon>
        <taxon>Metazoa</taxon>
        <taxon>Cnidaria</taxon>
        <taxon>Anthozoa</taxon>
        <taxon>Hexacorallia</taxon>
        <taxon>Actiniaria</taxon>
        <taxon>Actiniidae</taxon>
        <taxon>Actinia</taxon>
    </lineage>
</organism>
<dbReference type="PANTHER" id="PTHR12606:SF10">
    <property type="entry name" value="SENTRIN-SPECIFIC PROTEASE 5"/>
    <property type="match status" value="1"/>
</dbReference>
<evidence type="ECO:0000256" key="1">
    <source>
        <dbReference type="ARBA" id="ARBA00005234"/>
    </source>
</evidence>
<keyword evidence="4" id="KW-0788">Thiol protease</keyword>
<evidence type="ECO:0000256" key="2">
    <source>
        <dbReference type="ARBA" id="ARBA00022670"/>
    </source>
</evidence>
<dbReference type="GO" id="GO:0016926">
    <property type="term" value="P:protein desumoylation"/>
    <property type="evidence" value="ECO:0007669"/>
    <property type="project" value="TreeGrafter"/>
</dbReference>
<dbReference type="RefSeq" id="XP_031562826.1">
    <property type="nucleotide sequence ID" value="XM_031706966.1"/>
</dbReference>
<dbReference type="PANTHER" id="PTHR12606">
    <property type="entry name" value="SENTRIN/SUMO-SPECIFIC PROTEASE"/>
    <property type="match status" value="1"/>
</dbReference>
<dbReference type="GO" id="GO:0005634">
    <property type="term" value="C:nucleus"/>
    <property type="evidence" value="ECO:0007669"/>
    <property type="project" value="TreeGrafter"/>
</dbReference>
<gene>
    <name evidence="7" type="primary">LOC116298479</name>
</gene>
<feature type="domain" description="Ubiquitin-like protease family profile" evidence="5">
    <location>
        <begin position="1"/>
        <end position="158"/>
    </location>
</feature>
<evidence type="ECO:0000256" key="3">
    <source>
        <dbReference type="ARBA" id="ARBA00022801"/>
    </source>
</evidence>
<dbReference type="SUPFAM" id="SSF54001">
    <property type="entry name" value="Cysteine proteinases"/>
    <property type="match status" value="1"/>
</dbReference>